<organism evidence="9 10">
    <name type="scientific">Sulfobacillus acidophilus</name>
    <dbReference type="NCBI Taxonomy" id="53633"/>
    <lineage>
        <taxon>Bacteria</taxon>
        <taxon>Bacillati</taxon>
        <taxon>Bacillota</taxon>
        <taxon>Clostridia</taxon>
        <taxon>Eubacteriales</taxon>
        <taxon>Clostridiales Family XVII. Incertae Sedis</taxon>
        <taxon>Sulfobacillus</taxon>
    </lineage>
</organism>
<comment type="pathway">
    <text evidence="3 7">Carbohydrate degradation; pentose phosphate pathway; D-ribulose 5-phosphate from D-glucose 6-phosphate (oxidative stage): step 2/3.</text>
</comment>
<dbReference type="EMBL" id="PXYV01000063">
    <property type="protein sequence ID" value="PSR20426.1"/>
    <property type="molecule type" value="Genomic_DNA"/>
</dbReference>
<feature type="domain" description="Glucosamine/galactosamine-6-phosphate isomerase" evidence="8">
    <location>
        <begin position="22"/>
        <end position="237"/>
    </location>
</feature>
<evidence type="ECO:0000256" key="1">
    <source>
        <dbReference type="ARBA" id="ARBA00000832"/>
    </source>
</evidence>
<evidence type="ECO:0000256" key="6">
    <source>
        <dbReference type="ARBA" id="ARBA00020337"/>
    </source>
</evidence>
<dbReference type="PANTHER" id="PTHR11054:SF0">
    <property type="entry name" value="6-PHOSPHOGLUCONOLACTONASE"/>
    <property type="match status" value="1"/>
</dbReference>
<dbReference type="Proteomes" id="UP000241848">
    <property type="component" value="Unassembled WGS sequence"/>
</dbReference>
<protein>
    <recommendedName>
        <fullName evidence="6 7">6-phosphogluconolactonase</fullName>
        <shortName evidence="7">6PGL</shortName>
        <ecNumber evidence="5 7">3.1.1.31</ecNumber>
    </recommendedName>
</protein>
<comment type="catalytic activity">
    <reaction evidence="1 7">
        <text>6-phospho-D-glucono-1,5-lactone + H2O = 6-phospho-D-gluconate + H(+)</text>
        <dbReference type="Rhea" id="RHEA:12556"/>
        <dbReference type="ChEBI" id="CHEBI:15377"/>
        <dbReference type="ChEBI" id="CHEBI:15378"/>
        <dbReference type="ChEBI" id="CHEBI:57955"/>
        <dbReference type="ChEBI" id="CHEBI:58759"/>
        <dbReference type="EC" id="3.1.1.31"/>
    </reaction>
</comment>
<name>A0A2T2WDW9_9FIRM</name>
<dbReference type="CDD" id="cd01400">
    <property type="entry name" value="6PGL"/>
    <property type="match status" value="1"/>
</dbReference>
<evidence type="ECO:0000256" key="5">
    <source>
        <dbReference type="ARBA" id="ARBA00013198"/>
    </source>
</evidence>
<accession>A0A2T2WDW9</accession>
<dbReference type="InterPro" id="IPR006148">
    <property type="entry name" value="Glc/Gal-6P_isomerase"/>
</dbReference>
<sequence length="247" mass="27461">MSLAASIGGKTLSAPQIHVNDNASAVAQALSQWFVDRTREYIEAYHYCAWALSGGKSPIELFRLLAQSRAIDWPLVQVYLVDERDVFSTDPLSNYRMLEENLLKKLHIAPGRVYPWATGVDDPRESLASYRQALEHLHRHNDLPQLDIALQGMGLDGHTASVFPNSPQARSTDWVAYGPGPGANRYTLTLPVLANSRQVVFLATGKDKAERVRDCLDGHHPDLPAAWLTEHASVVHWFLDRDSASAL</sequence>
<gene>
    <name evidence="7 9" type="primary">pgl</name>
    <name evidence="9" type="ORF">C7B45_14955</name>
</gene>
<evidence type="ECO:0000256" key="2">
    <source>
        <dbReference type="ARBA" id="ARBA00002681"/>
    </source>
</evidence>
<dbReference type="NCBIfam" id="TIGR01198">
    <property type="entry name" value="pgl"/>
    <property type="match status" value="1"/>
</dbReference>
<evidence type="ECO:0000256" key="7">
    <source>
        <dbReference type="RuleBase" id="RU365095"/>
    </source>
</evidence>
<dbReference type="GO" id="GO:0005975">
    <property type="term" value="P:carbohydrate metabolic process"/>
    <property type="evidence" value="ECO:0007669"/>
    <property type="project" value="UniProtKB-UniRule"/>
</dbReference>
<comment type="caution">
    <text evidence="9">The sequence shown here is derived from an EMBL/GenBank/DDBJ whole genome shotgun (WGS) entry which is preliminary data.</text>
</comment>
<dbReference type="EC" id="3.1.1.31" evidence="5 7"/>
<dbReference type="AlphaFoldDB" id="A0A2T2WDW9"/>
<comment type="function">
    <text evidence="2 7">Hydrolysis of 6-phosphogluconolactone to 6-phosphogluconate.</text>
</comment>
<dbReference type="GO" id="GO:0006098">
    <property type="term" value="P:pentose-phosphate shunt"/>
    <property type="evidence" value="ECO:0007669"/>
    <property type="project" value="UniProtKB-UniPathway"/>
</dbReference>
<dbReference type="SUPFAM" id="SSF100950">
    <property type="entry name" value="NagB/RpiA/CoA transferase-like"/>
    <property type="match status" value="1"/>
</dbReference>
<dbReference type="Gene3D" id="3.40.50.1360">
    <property type="match status" value="1"/>
</dbReference>
<proteinExistence type="inferred from homology"/>
<dbReference type="InterPro" id="IPR037171">
    <property type="entry name" value="NagB/RpiA_transferase-like"/>
</dbReference>
<keyword evidence="7" id="KW-0378">Hydrolase</keyword>
<evidence type="ECO:0000256" key="4">
    <source>
        <dbReference type="ARBA" id="ARBA00010662"/>
    </source>
</evidence>
<evidence type="ECO:0000259" key="8">
    <source>
        <dbReference type="Pfam" id="PF01182"/>
    </source>
</evidence>
<dbReference type="GO" id="GO:0017057">
    <property type="term" value="F:6-phosphogluconolactonase activity"/>
    <property type="evidence" value="ECO:0007669"/>
    <property type="project" value="UniProtKB-UniRule"/>
</dbReference>
<evidence type="ECO:0000313" key="9">
    <source>
        <dbReference type="EMBL" id="PSR20426.1"/>
    </source>
</evidence>
<dbReference type="UniPathway" id="UPA00115">
    <property type="reaction ID" value="UER00409"/>
</dbReference>
<dbReference type="PANTHER" id="PTHR11054">
    <property type="entry name" value="6-PHOSPHOGLUCONOLACTONASE"/>
    <property type="match status" value="1"/>
</dbReference>
<comment type="similarity">
    <text evidence="4 7">Belongs to the glucosamine/galactosamine-6-phosphate isomerase family. 6-phosphogluconolactonase subfamily.</text>
</comment>
<evidence type="ECO:0000256" key="3">
    <source>
        <dbReference type="ARBA" id="ARBA00004961"/>
    </source>
</evidence>
<reference evidence="9 10" key="1">
    <citation type="journal article" date="2014" name="BMC Genomics">
        <title>Comparison of environmental and isolate Sulfobacillus genomes reveals diverse carbon, sulfur, nitrogen, and hydrogen metabolisms.</title>
        <authorList>
            <person name="Justice N.B."/>
            <person name="Norman A."/>
            <person name="Brown C.T."/>
            <person name="Singh A."/>
            <person name="Thomas B.C."/>
            <person name="Banfield J.F."/>
        </authorList>
    </citation>
    <scope>NUCLEOTIDE SEQUENCE [LARGE SCALE GENOMIC DNA]</scope>
    <source>
        <strain evidence="9">AMDSBA3</strain>
    </source>
</reference>
<dbReference type="InterPro" id="IPR005900">
    <property type="entry name" value="6-phosphogluconolactonase_DevB"/>
</dbReference>
<dbReference type="InterPro" id="IPR039104">
    <property type="entry name" value="6PGL"/>
</dbReference>
<dbReference type="Pfam" id="PF01182">
    <property type="entry name" value="Glucosamine_iso"/>
    <property type="match status" value="1"/>
</dbReference>
<evidence type="ECO:0000313" key="10">
    <source>
        <dbReference type="Proteomes" id="UP000241848"/>
    </source>
</evidence>